<gene>
    <name evidence="2" type="ORF">SAMN05443637_11623</name>
</gene>
<dbReference type="RefSeq" id="WP_073458676.1">
    <property type="nucleotide sequence ID" value="NZ_CALGVN010000010.1"/>
</dbReference>
<keyword evidence="3" id="KW-1185">Reference proteome</keyword>
<evidence type="ECO:0000313" key="3">
    <source>
        <dbReference type="Proteomes" id="UP000184363"/>
    </source>
</evidence>
<name>A0A1M6X4D2_PSETH</name>
<evidence type="ECO:0000313" key="2">
    <source>
        <dbReference type="EMBL" id="SHL00709.1"/>
    </source>
</evidence>
<proteinExistence type="predicted"/>
<dbReference type="STRING" id="1848.SAMN05443637_11623"/>
<organism evidence="2 3">
    <name type="scientific">Pseudonocardia thermophila</name>
    <dbReference type="NCBI Taxonomy" id="1848"/>
    <lineage>
        <taxon>Bacteria</taxon>
        <taxon>Bacillati</taxon>
        <taxon>Actinomycetota</taxon>
        <taxon>Actinomycetes</taxon>
        <taxon>Pseudonocardiales</taxon>
        <taxon>Pseudonocardiaceae</taxon>
        <taxon>Pseudonocardia</taxon>
    </lineage>
</organism>
<feature type="region of interest" description="Disordered" evidence="1">
    <location>
        <begin position="96"/>
        <end position="148"/>
    </location>
</feature>
<dbReference type="AlphaFoldDB" id="A0A1M6X4D2"/>
<sequence length="148" mass="15245">MTEPTDAVAWCVRLGAVLTEVGDEIGALAGRVARDWPDAEGAQRAERLTLLQRSVLRTAEEMAELGVRLERAAAGLGPIGGLAVLLGRLAALSSARPADEPGVRLADVAGERVADGTGLRLPGTEPNRTAPDSTEPDGTEPDSTAPDG</sequence>
<reference evidence="2 3" key="1">
    <citation type="submission" date="2016-11" db="EMBL/GenBank/DDBJ databases">
        <authorList>
            <person name="Jaros S."/>
            <person name="Januszkiewicz K."/>
            <person name="Wedrychowicz H."/>
        </authorList>
    </citation>
    <scope>NUCLEOTIDE SEQUENCE [LARGE SCALE GENOMIC DNA]</scope>
    <source>
        <strain evidence="2 3">DSM 43832</strain>
    </source>
</reference>
<evidence type="ECO:0000256" key="1">
    <source>
        <dbReference type="SAM" id="MobiDB-lite"/>
    </source>
</evidence>
<protein>
    <submittedName>
        <fullName evidence="2">Uncharacterized protein</fullName>
    </submittedName>
</protein>
<dbReference type="EMBL" id="FRAP01000016">
    <property type="protein sequence ID" value="SHL00709.1"/>
    <property type="molecule type" value="Genomic_DNA"/>
</dbReference>
<dbReference type="Proteomes" id="UP000184363">
    <property type="component" value="Unassembled WGS sequence"/>
</dbReference>
<accession>A0A1M6X4D2</accession>
<dbReference type="OrthoDB" id="3576829at2"/>